<keyword evidence="2" id="KW-1185">Reference proteome</keyword>
<gene>
    <name evidence="1" type="ORF">PIB30_036087</name>
</gene>
<accession>A0ABU6SEW8</accession>
<evidence type="ECO:0000313" key="2">
    <source>
        <dbReference type="Proteomes" id="UP001341840"/>
    </source>
</evidence>
<evidence type="ECO:0000313" key="1">
    <source>
        <dbReference type="EMBL" id="MED6134333.1"/>
    </source>
</evidence>
<name>A0ABU6SEW8_9FABA</name>
<dbReference type="Proteomes" id="UP001341840">
    <property type="component" value="Unassembled WGS sequence"/>
</dbReference>
<sequence length="113" mass="12512">MTSSKDSNPSTISYHTCCKLCVEERLTSLLLHYSLSTQYSVVTILLPHSPLNPNPPGVTAYHVAQIWVSSTQIVWSNRSEKARFAGEKGLCVVEIGGLRLLLALEYQGLDLKH</sequence>
<proteinExistence type="predicted"/>
<reference evidence="1 2" key="1">
    <citation type="journal article" date="2023" name="Plants (Basel)">
        <title>Bridging the Gap: Combining Genomics and Transcriptomics Approaches to Understand Stylosanthes scabra, an Orphan Legume from the Brazilian Caatinga.</title>
        <authorList>
            <person name="Ferreira-Neto J.R.C."/>
            <person name="da Silva M.D."/>
            <person name="Binneck E."/>
            <person name="de Melo N.F."/>
            <person name="da Silva R.H."/>
            <person name="de Melo A.L.T.M."/>
            <person name="Pandolfi V."/>
            <person name="Bustamante F.O."/>
            <person name="Brasileiro-Vidal A.C."/>
            <person name="Benko-Iseppon A.M."/>
        </authorList>
    </citation>
    <scope>NUCLEOTIDE SEQUENCE [LARGE SCALE GENOMIC DNA]</scope>
    <source>
        <tissue evidence="1">Leaves</tissue>
    </source>
</reference>
<protein>
    <submittedName>
        <fullName evidence="1">Uncharacterized protein</fullName>
    </submittedName>
</protein>
<organism evidence="1 2">
    <name type="scientific">Stylosanthes scabra</name>
    <dbReference type="NCBI Taxonomy" id="79078"/>
    <lineage>
        <taxon>Eukaryota</taxon>
        <taxon>Viridiplantae</taxon>
        <taxon>Streptophyta</taxon>
        <taxon>Embryophyta</taxon>
        <taxon>Tracheophyta</taxon>
        <taxon>Spermatophyta</taxon>
        <taxon>Magnoliopsida</taxon>
        <taxon>eudicotyledons</taxon>
        <taxon>Gunneridae</taxon>
        <taxon>Pentapetalae</taxon>
        <taxon>rosids</taxon>
        <taxon>fabids</taxon>
        <taxon>Fabales</taxon>
        <taxon>Fabaceae</taxon>
        <taxon>Papilionoideae</taxon>
        <taxon>50 kb inversion clade</taxon>
        <taxon>dalbergioids sensu lato</taxon>
        <taxon>Dalbergieae</taxon>
        <taxon>Pterocarpus clade</taxon>
        <taxon>Stylosanthes</taxon>
    </lineage>
</organism>
<comment type="caution">
    <text evidence="1">The sequence shown here is derived from an EMBL/GenBank/DDBJ whole genome shotgun (WGS) entry which is preliminary data.</text>
</comment>
<dbReference type="EMBL" id="JASCZI010060590">
    <property type="protein sequence ID" value="MED6134333.1"/>
    <property type="molecule type" value="Genomic_DNA"/>
</dbReference>